<protein>
    <submittedName>
        <fullName evidence="1">Uncharacterized protein</fullName>
    </submittedName>
</protein>
<organism evidence="1 2">
    <name type="scientific">Drouetiella hepatica Uher 2000/2452</name>
    <dbReference type="NCBI Taxonomy" id="904376"/>
    <lineage>
        <taxon>Bacteria</taxon>
        <taxon>Bacillati</taxon>
        <taxon>Cyanobacteriota</taxon>
        <taxon>Cyanophyceae</taxon>
        <taxon>Oculatellales</taxon>
        <taxon>Oculatellaceae</taxon>
        <taxon>Drouetiella</taxon>
    </lineage>
</organism>
<reference evidence="1" key="2">
    <citation type="journal article" date="2022" name="Microbiol. Resour. Announc.">
        <title>Metagenome Sequencing to Explore Phylogenomics of Terrestrial Cyanobacteria.</title>
        <authorList>
            <person name="Ward R.D."/>
            <person name="Stajich J.E."/>
            <person name="Johansen J.R."/>
            <person name="Huntemann M."/>
            <person name="Clum A."/>
            <person name="Foster B."/>
            <person name="Foster B."/>
            <person name="Roux S."/>
            <person name="Palaniappan K."/>
            <person name="Varghese N."/>
            <person name="Mukherjee S."/>
            <person name="Reddy T.B.K."/>
            <person name="Daum C."/>
            <person name="Copeland A."/>
            <person name="Chen I.A."/>
            <person name="Ivanova N.N."/>
            <person name="Kyrpides N.C."/>
            <person name="Shapiro N."/>
            <person name="Eloe-Fadrosh E.A."/>
            <person name="Pietrasiak N."/>
        </authorList>
    </citation>
    <scope>NUCLEOTIDE SEQUENCE</scope>
    <source>
        <strain evidence="1">UHER 2000/2452</strain>
    </source>
</reference>
<reference evidence="1" key="1">
    <citation type="submission" date="2021-05" db="EMBL/GenBank/DDBJ databases">
        <authorList>
            <person name="Pietrasiak N."/>
            <person name="Ward R."/>
            <person name="Stajich J.E."/>
            <person name="Kurbessoian T."/>
        </authorList>
    </citation>
    <scope>NUCLEOTIDE SEQUENCE</scope>
    <source>
        <strain evidence="1">UHER 2000/2452</strain>
    </source>
</reference>
<accession>A0A951Q7P5</accession>
<sequence>MINQVKAWFEATQSTGFEGNESSDDWRVEAEHHRQDNQQIWVVLLGAISELYQPTLVVLT</sequence>
<proteinExistence type="predicted"/>
<name>A0A951Q7P5_9CYAN</name>
<gene>
    <name evidence="1" type="ORF">KME15_01850</name>
</gene>
<dbReference type="EMBL" id="JAHHHD010000001">
    <property type="protein sequence ID" value="MBW4657389.1"/>
    <property type="molecule type" value="Genomic_DNA"/>
</dbReference>
<dbReference type="Proteomes" id="UP000757435">
    <property type="component" value="Unassembled WGS sequence"/>
</dbReference>
<evidence type="ECO:0000313" key="1">
    <source>
        <dbReference type="EMBL" id="MBW4657389.1"/>
    </source>
</evidence>
<evidence type="ECO:0000313" key="2">
    <source>
        <dbReference type="Proteomes" id="UP000757435"/>
    </source>
</evidence>
<dbReference type="AlphaFoldDB" id="A0A951Q7P5"/>
<comment type="caution">
    <text evidence="1">The sequence shown here is derived from an EMBL/GenBank/DDBJ whole genome shotgun (WGS) entry which is preliminary data.</text>
</comment>